<sequence>MSACGITMVLDKGLGVRELEDLLEVAGNYFHFLKLGFGTTGLYREEVLRRKISLAHSFGIKVYPGGTFLEIALAQGEKIEHLLERFLNLGFSTVEISEGTVSWENRMRERLIKFARREGFTVLTEVGKKNPLYPFDPAEIARQIAADLEAGAHWVIIEGRERGRQVGIYDAQGRIKERTFRSLLEKVEDPGRLIWEAPLPSQQLALIRRLGLEVNLGNVPPGEVLSLAALRRGLRSDTFFLLERLGARPTRLARAKLG</sequence>
<dbReference type="InterPro" id="IPR003830">
    <property type="entry name" value="ComA_synth"/>
</dbReference>
<gene>
    <name evidence="2" type="ordered locus">Adeg_1603</name>
</gene>
<dbReference type="InterPro" id="IPR036112">
    <property type="entry name" value="ComA_synth_sf"/>
</dbReference>
<evidence type="ECO:0000256" key="1">
    <source>
        <dbReference type="ARBA" id="ARBA00010424"/>
    </source>
</evidence>
<dbReference type="Gene3D" id="3.20.20.70">
    <property type="entry name" value="Aldolase class I"/>
    <property type="match status" value="1"/>
</dbReference>
<keyword evidence="3" id="KW-1185">Reference proteome</keyword>
<dbReference type="SUPFAM" id="SSF102110">
    <property type="entry name" value="(2r)-phospho-3-sulfolactate synthase ComA"/>
    <property type="match status" value="1"/>
</dbReference>
<dbReference type="KEGG" id="adg:Adeg_1603"/>
<dbReference type="AlphaFoldDB" id="C9R8R9"/>
<organism evidence="2 3">
    <name type="scientific">Ammonifex degensii (strain DSM 10501 / KC4)</name>
    <dbReference type="NCBI Taxonomy" id="429009"/>
    <lineage>
        <taxon>Bacteria</taxon>
        <taxon>Bacillati</taxon>
        <taxon>Bacillota</taxon>
        <taxon>Clostridia</taxon>
        <taxon>Thermoanaerobacterales</taxon>
        <taxon>Thermoanaerobacteraceae</taxon>
        <taxon>Ammonifex</taxon>
    </lineage>
</organism>
<dbReference type="PANTHER" id="PTHR48413:SF1">
    <property type="entry name" value="PROTEIN HEAT-STRESS-ASSOCIATED 32"/>
    <property type="match status" value="1"/>
</dbReference>
<protein>
    <submittedName>
        <fullName evidence="2">Phosphosulfolactate synthase</fullName>
        <ecNumber evidence="2">4.4.1.19</ecNumber>
    </submittedName>
</protein>
<comment type="similarity">
    <text evidence="1">Belongs to the phosphosulfolactate synthase family.</text>
</comment>
<name>C9R8R9_AMMDK</name>
<keyword evidence="2" id="KW-0456">Lyase</keyword>
<dbReference type="Pfam" id="PF02679">
    <property type="entry name" value="ComA"/>
    <property type="match status" value="1"/>
</dbReference>
<dbReference type="GO" id="GO:0043817">
    <property type="term" value="F:phosphosulfolactate synthase activity"/>
    <property type="evidence" value="ECO:0007669"/>
    <property type="project" value="UniProtKB-EC"/>
</dbReference>
<dbReference type="Proteomes" id="UP000002620">
    <property type="component" value="Chromosome"/>
</dbReference>
<reference evidence="2 3" key="1">
    <citation type="submission" date="2009-10" db="EMBL/GenBank/DDBJ databases">
        <title>Complete sequence of chromosome of Ammonifex degensii KC4.</title>
        <authorList>
            <consortium name="US DOE Joint Genome Institute"/>
            <person name="Kerfeld C."/>
            <person name="Goodner B."/>
            <person name="Huber H."/>
            <person name="Stetter K."/>
            <person name="Lucas S."/>
            <person name="Copeland A."/>
            <person name="Lapidus A."/>
            <person name="Glavina del Rio T."/>
            <person name="Dalin E."/>
            <person name="Tice H."/>
            <person name="Bruce D."/>
            <person name="Goodwin L."/>
            <person name="Pitluck S."/>
            <person name="Saunders E."/>
            <person name="Brettin T."/>
            <person name="Detter J.C."/>
            <person name="Han C."/>
            <person name="Larimer F."/>
            <person name="Land M."/>
            <person name="Hauser L."/>
            <person name="Kyrpides N."/>
            <person name="Ovchinnikova G."/>
            <person name="Richardson P."/>
        </authorList>
    </citation>
    <scope>NUCLEOTIDE SEQUENCE [LARGE SCALE GENOMIC DNA]</scope>
    <source>
        <strain evidence="3">DSM 10501 / KC4</strain>
    </source>
</reference>
<evidence type="ECO:0000313" key="3">
    <source>
        <dbReference type="Proteomes" id="UP000002620"/>
    </source>
</evidence>
<dbReference type="eggNOG" id="COG1809">
    <property type="taxonomic scope" value="Bacteria"/>
</dbReference>
<accession>C9R8R9</accession>
<proteinExistence type="inferred from homology"/>
<dbReference type="EC" id="4.4.1.19" evidence="2"/>
<dbReference type="STRING" id="429009.Adeg_1603"/>
<dbReference type="InterPro" id="IPR013785">
    <property type="entry name" value="Aldolase_TIM"/>
</dbReference>
<dbReference type="EMBL" id="CP001785">
    <property type="protein sequence ID" value="ACX52698.1"/>
    <property type="molecule type" value="Genomic_DNA"/>
</dbReference>
<dbReference type="PANTHER" id="PTHR48413">
    <property type="match status" value="1"/>
</dbReference>
<evidence type="ECO:0000313" key="2">
    <source>
        <dbReference type="EMBL" id="ACX52698.1"/>
    </source>
</evidence>
<dbReference type="HOGENOM" id="CLU_062679_2_0_9"/>